<evidence type="ECO:0000313" key="8">
    <source>
        <dbReference type="EMBL" id="PHI28229.1"/>
    </source>
</evidence>
<keyword evidence="4 6" id="KW-1133">Transmembrane helix</keyword>
<evidence type="ECO:0000256" key="4">
    <source>
        <dbReference type="ARBA" id="ARBA00022989"/>
    </source>
</evidence>
<dbReference type="EMBL" id="CAADJA010000002">
    <property type="protein sequence ID" value="VFS46089.1"/>
    <property type="molecule type" value="Genomic_DNA"/>
</dbReference>
<evidence type="ECO:0000256" key="6">
    <source>
        <dbReference type="SAM" id="Phobius"/>
    </source>
</evidence>
<feature type="transmembrane region" description="Helical" evidence="6">
    <location>
        <begin position="115"/>
        <end position="135"/>
    </location>
</feature>
<evidence type="ECO:0000256" key="5">
    <source>
        <dbReference type="ARBA" id="ARBA00023136"/>
    </source>
</evidence>
<dbReference type="CDD" id="cd17321">
    <property type="entry name" value="MFS_MMR_MDR_like"/>
    <property type="match status" value="1"/>
</dbReference>
<feature type="transmembrane region" description="Helical" evidence="6">
    <location>
        <begin position="411"/>
        <end position="429"/>
    </location>
</feature>
<reference evidence="9 11" key="3">
    <citation type="submission" date="2019-03" db="EMBL/GenBank/DDBJ databases">
        <authorList>
            <consortium name="Pathogen Informatics"/>
        </authorList>
    </citation>
    <scope>NUCLEOTIDE SEQUENCE [LARGE SCALE GENOMIC DNA]</scope>
    <source>
        <strain evidence="9 11">NCTC12282</strain>
    </source>
</reference>
<dbReference type="EMBL" id="PDDX01000001">
    <property type="protein sequence ID" value="PHI28229.1"/>
    <property type="molecule type" value="Genomic_DNA"/>
</dbReference>
<dbReference type="PANTHER" id="PTHR42718:SF9">
    <property type="entry name" value="MAJOR FACILITATOR SUPERFAMILY MULTIDRUG TRANSPORTER MFSC"/>
    <property type="match status" value="1"/>
</dbReference>
<reference evidence="8" key="1">
    <citation type="submission" date="2017-09" db="EMBL/GenBank/DDBJ databases">
        <title>FDA dAtabase for Regulatory Grade micrObial Sequences (FDA-ARGOS): Supporting development and validation of Infectious Disease Dx tests.</title>
        <authorList>
            <person name="Minogue T."/>
            <person name="Wolcott M."/>
            <person name="Wasieloski L."/>
            <person name="Aguilar W."/>
            <person name="Moore D."/>
            <person name="Tallon L.J."/>
            <person name="Sadzewicz L."/>
            <person name="Ott S."/>
            <person name="Zhao X."/>
            <person name="Nagaraj S."/>
            <person name="Vavikolanu K."/>
            <person name="Aluvathingal J."/>
            <person name="Nadendla S."/>
            <person name="Sichtig H."/>
        </authorList>
    </citation>
    <scope>NUCLEOTIDE SEQUENCE</scope>
    <source>
        <strain evidence="8">FDAARGOS_387</strain>
    </source>
</reference>
<dbReference type="Proteomes" id="UP000373449">
    <property type="component" value="Unassembled WGS sequence"/>
</dbReference>
<evidence type="ECO:0000259" key="7">
    <source>
        <dbReference type="PROSITE" id="PS50850"/>
    </source>
</evidence>
<protein>
    <submittedName>
        <fullName evidence="8">MFS transporter</fullName>
    </submittedName>
    <submittedName>
        <fullName evidence="9">Spectinomycin tetracycline efflux pump</fullName>
    </submittedName>
</protein>
<comment type="subcellular location">
    <subcellularLocation>
        <location evidence="1">Membrane</location>
        <topology evidence="1">Multi-pass membrane protein</topology>
    </subcellularLocation>
</comment>
<dbReference type="SUPFAM" id="SSF103473">
    <property type="entry name" value="MFS general substrate transporter"/>
    <property type="match status" value="1"/>
</dbReference>
<dbReference type="STRING" id="1111728.GCA_000427805_02742"/>
<feature type="transmembrane region" description="Helical" evidence="6">
    <location>
        <begin position="86"/>
        <end position="109"/>
    </location>
</feature>
<evidence type="ECO:0000256" key="1">
    <source>
        <dbReference type="ARBA" id="ARBA00004141"/>
    </source>
</evidence>
<dbReference type="GO" id="GO:0022857">
    <property type="term" value="F:transmembrane transporter activity"/>
    <property type="evidence" value="ECO:0007669"/>
    <property type="project" value="InterPro"/>
</dbReference>
<dbReference type="Gene3D" id="1.20.1720.10">
    <property type="entry name" value="Multidrug resistance protein D"/>
    <property type="match status" value="1"/>
</dbReference>
<dbReference type="RefSeq" id="WP_029093422.1">
    <property type="nucleotide sequence ID" value="NZ_CAADJA010000002.1"/>
</dbReference>
<name>A0A2C6CNI6_9GAMM</name>
<feature type="transmembrane region" description="Helical" evidence="6">
    <location>
        <begin position="435"/>
        <end position="456"/>
    </location>
</feature>
<evidence type="ECO:0000256" key="2">
    <source>
        <dbReference type="ARBA" id="ARBA00022448"/>
    </source>
</evidence>
<accession>A0A2C6CNI6</accession>
<feature type="transmembrane region" description="Helical" evidence="6">
    <location>
        <begin position="238"/>
        <end position="255"/>
    </location>
</feature>
<keyword evidence="10" id="KW-1185">Reference proteome</keyword>
<dbReference type="PROSITE" id="PS50850">
    <property type="entry name" value="MFS"/>
    <property type="match status" value="1"/>
</dbReference>
<dbReference type="InterPro" id="IPR036259">
    <property type="entry name" value="MFS_trans_sf"/>
</dbReference>
<dbReference type="Proteomes" id="UP000224974">
    <property type="component" value="Unassembled WGS sequence"/>
</dbReference>
<feature type="transmembrane region" description="Helical" evidence="6">
    <location>
        <begin position="213"/>
        <end position="232"/>
    </location>
</feature>
<dbReference type="PANTHER" id="PTHR42718">
    <property type="entry name" value="MAJOR FACILITATOR SUPERFAMILY MULTIDRUG TRANSPORTER MFSC"/>
    <property type="match status" value="1"/>
</dbReference>
<feature type="transmembrane region" description="Helical" evidence="6">
    <location>
        <begin position="364"/>
        <end position="390"/>
    </location>
</feature>
<evidence type="ECO:0000313" key="9">
    <source>
        <dbReference type="EMBL" id="VFS46089.1"/>
    </source>
</evidence>
<dbReference type="Pfam" id="PF07690">
    <property type="entry name" value="MFS_1"/>
    <property type="match status" value="1"/>
</dbReference>
<keyword evidence="5 6" id="KW-0472">Membrane</keyword>
<feature type="transmembrane region" description="Helical" evidence="6">
    <location>
        <begin position="174"/>
        <end position="192"/>
    </location>
</feature>
<dbReference type="AlphaFoldDB" id="A0A2C6CNI6"/>
<dbReference type="Gene3D" id="1.20.1250.20">
    <property type="entry name" value="MFS general substrate transporter like domains"/>
    <property type="match status" value="1"/>
</dbReference>
<dbReference type="InterPro" id="IPR011701">
    <property type="entry name" value="MFS"/>
</dbReference>
<evidence type="ECO:0000256" key="3">
    <source>
        <dbReference type="ARBA" id="ARBA00022692"/>
    </source>
</evidence>
<feature type="transmembrane region" description="Helical" evidence="6">
    <location>
        <begin position="21"/>
        <end position="42"/>
    </location>
</feature>
<evidence type="ECO:0000313" key="11">
    <source>
        <dbReference type="Proteomes" id="UP000373449"/>
    </source>
</evidence>
<gene>
    <name evidence="9" type="primary">stp</name>
    <name evidence="8" type="ORF">CRN84_02165</name>
    <name evidence="9" type="ORF">NCTC12282_00979</name>
</gene>
<keyword evidence="2" id="KW-0813">Transport</keyword>
<dbReference type="OrthoDB" id="9812221at2"/>
<proteinExistence type="predicted"/>
<dbReference type="GO" id="GO:0016020">
    <property type="term" value="C:membrane"/>
    <property type="evidence" value="ECO:0007669"/>
    <property type="project" value="UniProtKB-SubCell"/>
</dbReference>
<dbReference type="InterPro" id="IPR020846">
    <property type="entry name" value="MFS_dom"/>
</dbReference>
<reference evidence="10" key="2">
    <citation type="submission" date="2017-09" db="EMBL/GenBank/DDBJ databases">
        <title>FDA dAtabase for Regulatory Grade micrObial Sequences (FDA-ARGOS): Supporting development and validation of Infectious Disease Dx tests.</title>
        <authorList>
            <person name="Minogue T."/>
            <person name="Wolcott M."/>
            <person name="Wasieloski L."/>
            <person name="Aguilar W."/>
            <person name="Moore D."/>
            <person name="Tallon L."/>
            <person name="Sadzewicz L."/>
            <person name="Ott S."/>
            <person name="Zhao X."/>
            <person name="Nagaraj S."/>
            <person name="Vavikolanu K."/>
            <person name="Aluvathingal J."/>
            <person name="Nadendla S."/>
            <person name="Sichtig H."/>
        </authorList>
    </citation>
    <scope>NUCLEOTIDE SEQUENCE [LARGE SCALE GENOMIC DNA]</scope>
    <source>
        <strain evidence="10">FDAARGOS_387</strain>
    </source>
</reference>
<feature type="transmembrane region" description="Helical" evidence="6">
    <location>
        <begin position="147"/>
        <end position="168"/>
    </location>
</feature>
<feature type="transmembrane region" description="Helical" evidence="6">
    <location>
        <begin position="339"/>
        <end position="358"/>
    </location>
</feature>
<feature type="domain" description="Major facilitator superfamily (MFS) profile" evidence="7">
    <location>
        <begin position="20"/>
        <end position="457"/>
    </location>
</feature>
<keyword evidence="3 6" id="KW-0812">Transmembrane</keyword>
<evidence type="ECO:0000313" key="10">
    <source>
        <dbReference type="Proteomes" id="UP000224974"/>
    </source>
</evidence>
<feature type="transmembrane region" description="Helical" evidence="6">
    <location>
        <begin position="306"/>
        <end position="327"/>
    </location>
</feature>
<organism evidence="8 10">
    <name type="scientific">Budvicia aquatica</name>
    <dbReference type="NCBI Taxonomy" id="82979"/>
    <lineage>
        <taxon>Bacteria</taxon>
        <taxon>Pseudomonadati</taxon>
        <taxon>Pseudomonadota</taxon>
        <taxon>Gammaproteobacteria</taxon>
        <taxon>Enterobacterales</taxon>
        <taxon>Budviciaceae</taxon>
        <taxon>Budvicia</taxon>
    </lineage>
</organism>
<feature type="transmembrane region" description="Helical" evidence="6">
    <location>
        <begin position="275"/>
        <end position="300"/>
    </location>
</feature>
<feature type="transmembrane region" description="Helical" evidence="6">
    <location>
        <begin position="54"/>
        <end position="74"/>
    </location>
</feature>
<sequence>MKDIVRSQAGNNQASRALWTLAATSFGFVVVQLDVTIVNVAMPQIGISMDSDMAGLQWLVNAYTLTFASFLLTAGTLGDYFGSRRIFCYGLILFGFASAACAFAPNILILVIARALQGIGAALIFPTSLSLLSHASAGDANARHHAIGWWSAIGGVVSAMGPVIGGALTDWFGWRAIFLVNVPICLFGLWACRTYVSETVKVSSRRFDLSGQILAVLALFFLTRSIIEAGSLGWDNRMVILSFALAAILVVAFMANEMLVTEPMLPLGLFRRKRFTATIVLGGIMNMTFYGSIFVLSIYFQRARDYTPVMAGFALLPFTIIMLANLISARLSLRFTPRVTVLVGFMLSAFAFVMLYGINATTTYWQILPALLLLAFGAGIGTPTLISMIIGSVEPQRSATASAILNTARQVGSAIGVAVFGSFISGEVIDIATGAAGAFGISAILRFVGALIAIFWL</sequence>